<sequence>MTEQGVDQLIADFQKDKISVRSQFLQDYYNQQKIGKRSEFDPRDPLGPRLSTYWDQGDNVFSVTYKKLSNFTYKLFNPDTYTQLQLDELKYQVKLNDAYLFLGAAVLSVPMIVFIPFILPRMKRAKREYFMHQFIKKSFFEKELGIEKANQKKLRLHQMKQILKKRNEINE</sequence>
<dbReference type="AlphaFoldDB" id="I7MG75"/>
<evidence type="ECO:0000313" key="2">
    <source>
        <dbReference type="EMBL" id="EAS01178.2"/>
    </source>
</evidence>
<dbReference type="RefSeq" id="XP_001021423.2">
    <property type="nucleotide sequence ID" value="XM_001021423.2"/>
</dbReference>
<dbReference type="EMBL" id="GG662605">
    <property type="protein sequence ID" value="EAS01178.2"/>
    <property type="molecule type" value="Genomic_DNA"/>
</dbReference>
<accession>I7MG75</accession>
<name>I7MG75_TETTS</name>
<protein>
    <submittedName>
        <fullName evidence="2">Transmembrane protein, putative</fullName>
    </submittedName>
</protein>
<dbReference type="KEGG" id="tet:TTHERM_00317420"/>
<dbReference type="OrthoDB" id="293111at2759"/>
<evidence type="ECO:0000256" key="1">
    <source>
        <dbReference type="SAM" id="Phobius"/>
    </source>
</evidence>
<keyword evidence="1" id="KW-0472">Membrane</keyword>
<proteinExistence type="predicted"/>
<dbReference type="Proteomes" id="UP000009168">
    <property type="component" value="Unassembled WGS sequence"/>
</dbReference>
<reference evidence="3" key="1">
    <citation type="journal article" date="2006" name="PLoS Biol.">
        <title>Macronuclear genome sequence of the ciliate Tetrahymena thermophila, a model eukaryote.</title>
        <authorList>
            <person name="Eisen J.A."/>
            <person name="Coyne R.S."/>
            <person name="Wu M."/>
            <person name="Wu D."/>
            <person name="Thiagarajan M."/>
            <person name="Wortman J.R."/>
            <person name="Badger J.H."/>
            <person name="Ren Q."/>
            <person name="Amedeo P."/>
            <person name="Jones K.M."/>
            <person name="Tallon L.J."/>
            <person name="Delcher A.L."/>
            <person name="Salzberg S.L."/>
            <person name="Silva J.C."/>
            <person name="Haas B.J."/>
            <person name="Majoros W.H."/>
            <person name="Farzad M."/>
            <person name="Carlton J.M."/>
            <person name="Smith R.K. Jr."/>
            <person name="Garg J."/>
            <person name="Pearlman R.E."/>
            <person name="Karrer K.M."/>
            <person name="Sun L."/>
            <person name="Manning G."/>
            <person name="Elde N.C."/>
            <person name="Turkewitz A.P."/>
            <person name="Asai D.J."/>
            <person name="Wilkes D.E."/>
            <person name="Wang Y."/>
            <person name="Cai H."/>
            <person name="Collins K."/>
            <person name="Stewart B.A."/>
            <person name="Lee S.R."/>
            <person name="Wilamowska K."/>
            <person name="Weinberg Z."/>
            <person name="Ruzzo W.L."/>
            <person name="Wloga D."/>
            <person name="Gaertig J."/>
            <person name="Frankel J."/>
            <person name="Tsao C.-C."/>
            <person name="Gorovsky M.A."/>
            <person name="Keeling P.J."/>
            <person name="Waller R.F."/>
            <person name="Patron N.J."/>
            <person name="Cherry J.M."/>
            <person name="Stover N.A."/>
            <person name="Krieger C.J."/>
            <person name="del Toro C."/>
            <person name="Ryder H.F."/>
            <person name="Williamson S.C."/>
            <person name="Barbeau R.A."/>
            <person name="Hamilton E.P."/>
            <person name="Orias E."/>
        </authorList>
    </citation>
    <scope>NUCLEOTIDE SEQUENCE [LARGE SCALE GENOMIC DNA]</scope>
    <source>
        <strain evidence="3">SB210</strain>
    </source>
</reference>
<organism evidence="2 3">
    <name type="scientific">Tetrahymena thermophila (strain SB210)</name>
    <dbReference type="NCBI Taxonomy" id="312017"/>
    <lineage>
        <taxon>Eukaryota</taxon>
        <taxon>Sar</taxon>
        <taxon>Alveolata</taxon>
        <taxon>Ciliophora</taxon>
        <taxon>Intramacronucleata</taxon>
        <taxon>Oligohymenophorea</taxon>
        <taxon>Hymenostomatida</taxon>
        <taxon>Tetrahymenina</taxon>
        <taxon>Tetrahymenidae</taxon>
        <taxon>Tetrahymena</taxon>
    </lineage>
</organism>
<evidence type="ECO:0000313" key="3">
    <source>
        <dbReference type="Proteomes" id="UP000009168"/>
    </source>
</evidence>
<feature type="transmembrane region" description="Helical" evidence="1">
    <location>
        <begin position="98"/>
        <end position="119"/>
    </location>
</feature>
<keyword evidence="3" id="KW-1185">Reference proteome</keyword>
<dbReference type="GeneID" id="7838304"/>
<dbReference type="InParanoid" id="I7MG75"/>
<keyword evidence="1 2" id="KW-0812">Transmembrane</keyword>
<keyword evidence="1" id="KW-1133">Transmembrane helix</keyword>
<gene>
    <name evidence="2" type="ORF">TTHERM_00317420</name>
</gene>